<accession>A0A7Y6NLZ9</accession>
<evidence type="ECO:0000256" key="8">
    <source>
        <dbReference type="ARBA" id="ARBA00023136"/>
    </source>
</evidence>
<keyword evidence="6" id="KW-0812">Transmembrane</keyword>
<dbReference type="NCBIfam" id="TIGR02532">
    <property type="entry name" value="IV_pilin_GFxxxE"/>
    <property type="match status" value="1"/>
</dbReference>
<dbReference type="Pfam" id="PF07963">
    <property type="entry name" value="N_methyl"/>
    <property type="match status" value="1"/>
</dbReference>
<evidence type="ECO:0000256" key="6">
    <source>
        <dbReference type="ARBA" id="ARBA00022692"/>
    </source>
</evidence>
<feature type="domain" description="Type II secretion system protein GspI C-terminal" evidence="10">
    <location>
        <begin position="42"/>
        <end position="113"/>
    </location>
</feature>
<organism evidence="11 12">
    <name type="scientific">Piscinibacter koreensis</name>
    <dbReference type="NCBI Taxonomy" id="2742824"/>
    <lineage>
        <taxon>Bacteria</taxon>
        <taxon>Pseudomonadati</taxon>
        <taxon>Pseudomonadota</taxon>
        <taxon>Betaproteobacteria</taxon>
        <taxon>Burkholderiales</taxon>
        <taxon>Sphaerotilaceae</taxon>
        <taxon>Piscinibacter</taxon>
    </lineage>
</organism>
<sequence length="114" mass="12277">MRPARGFTLVEVLVALTIVAVTLGAGIRAAGSLTDSAQRLGEVVAAQWCADNELAQLKVRGQRPVEGQFSCSQLGRIYVGYRVVRSTPNPNFRRVDVTIVDDAGRPVLTLLTVL</sequence>
<dbReference type="InterPro" id="IPR045584">
    <property type="entry name" value="Pilin-like"/>
</dbReference>
<evidence type="ECO:0000256" key="5">
    <source>
        <dbReference type="ARBA" id="ARBA00022519"/>
    </source>
</evidence>
<evidence type="ECO:0000313" key="12">
    <source>
        <dbReference type="Proteomes" id="UP000529637"/>
    </source>
</evidence>
<dbReference type="EMBL" id="JABWMJ010000003">
    <property type="protein sequence ID" value="NUZ05620.1"/>
    <property type="molecule type" value="Genomic_DNA"/>
</dbReference>
<dbReference type="PANTHER" id="PTHR38779">
    <property type="entry name" value="TYPE II SECRETION SYSTEM PROTEIN I-RELATED"/>
    <property type="match status" value="1"/>
</dbReference>
<keyword evidence="4 9" id="KW-0488">Methylation</keyword>
<dbReference type="Proteomes" id="UP000529637">
    <property type="component" value="Unassembled WGS sequence"/>
</dbReference>
<dbReference type="InterPro" id="IPR003413">
    <property type="entry name" value="T2SS_GspI_C"/>
</dbReference>
<name>A0A7Y6NLZ9_9BURK</name>
<keyword evidence="3" id="KW-1003">Cell membrane</keyword>
<keyword evidence="12" id="KW-1185">Reference proteome</keyword>
<comment type="subunit">
    <text evidence="9">Type II secretion is composed of four main components: the outer membrane complex, the inner membrane complex, the cytoplasmic secretion ATPase and the periplasm-spanning pseudopilus.</text>
</comment>
<dbReference type="GO" id="GO:0005886">
    <property type="term" value="C:plasma membrane"/>
    <property type="evidence" value="ECO:0007669"/>
    <property type="project" value="UniProtKB-SubCell"/>
</dbReference>
<comment type="function">
    <text evidence="9">Component of the type II secretion system required for the energy-dependent secretion of extracellular factors such as proteases and toxins from the periplasm.</text>
</comment>
<comment type="PTM">
    <text evidence="9">Cleaved by prepilin peptidase.</text>
</comment>
<evidence type="ECO:0000259" key="10">
    <source>
        <dbReference type="Pfam" id="PF02501"/>
    </source>
</evidence>
<dbReference type="NCBIfam" id="TIGR01707">
    <property type="entry name" value="gspI"/>
    <property type="match status" value="1"/>
</dbReference>
<comment type="caution">
    <text evidence="11">The sequence shown here is derived from an EMBL/GenBank/DDBJ whole genome shotgun (WGS) entry which is preliminary data.</text>
</comment>
<proteinExistence type="inferred from homology"/>
<evidence type="ECO:0000313" key="11">
    <source>
        <dbReference type="EMBL" id="NUZ05620.1"/>
    </source>
</evidence>
<dbReference type="RefSeq" id="WP_176067743.1">
    <property type="nucleotide sequence ID" value="NZ_JABWMJ010000003.1"/>
</dbReference>
<protein>
    <recommendedName>
        <fullName evidence="9">Type II secretion system protein I</fullName>
        <shortName evidence="9">T2SS minor pseudopilin I</shortName>
    </recommendedName>
</protein>
<evidence type="ECO:0000256" key="2">
    <source>
        <dbReference type="ARBA" id="ARBA00008358"/>
    </source>
</evidence>
<dbReference type="GO" id="GO:0015628">
    <property type="term" value="P:protein secretion by the type II secretion system"/>
    <property type="evidence" value="ECO:0007669"/>
    <property type="project" value="UniProtKB-UniRule"/>
</dbReference>
<dbReference type="SUPFAM" id="SSF54523">
    <property type="entry name" value="Pili subunits"/>
    <property type="match status" value="1"/>
</dbReference>
<keyword evidence="7" id="KW-1133">Transmembrane helix</keyword>
<evidence type="ECO:0000256" key="4">
    <source>
        <dbReference type="ARBA" id="ARBA00022481"/>
    </source>
</evidence>
<keyword evidence="5 9" id="KW-0997">Cell inner membrane</keyword>
<keyword evidence="8" id="KW-0472">Membrane</keyword>
<dbReference type="Pfam" id="PF02501">
    <property type="entry name" value="T2SSI"/>
    <property type="match status" value="1"/>
</dbReference>
<comment type="similarity">
    <text evidence="2 9">Belongs to the GSP I family.</text>
</comment>
<evidence type="ECO:0000256" key="3">
    <source>
        <dbReference type="ARBA" id="ARBA00022475"/>
    </source>
</evidence>
<dbReference type="InterPro" id="IPR012902">
    <property type="entry name" value="N_methyl_site"/>
</dbReference>
<dbReference type="PANTHER" id="PTHR38779:SF2">
    <property type="entry name" value="TYPE II SECRETION SYSTEM PROTEIN I-RELATED"/>
    <property type="match status" value="1"/>
</dbReference>
<dbReference type="GO" id="GO:0015627">
    <property type="term" value="C:type II protein secretion system complex"/>
    <property type="evidence" value="ECO:0007669"/>
    <property type="project" value="UniProtKB-UniRule"/>
</dbReference>
<dbReference type="InterPro" id="IPR010052">
    <property type="entry name" value="T2SS_protein-GspI"/>
</dbReference>
<dbReference type="AlphaFoldDB" id="A0A7Y6NLZ9"/>
<evidence type="ECO:0000256" key="1">
    <source>
        <dbReference type="ARBA" id="ARBA00004377"/>
    </source>
</evidence>
<reference evidence="11 12" key="1">
    <citation type="submission" date="2020-06" db="EMBL/GenBank/DDBJ databases">
        <title>Schlegella sp. ID0723 isolated from air conditioner.</title>
        <authorList>
            <person name="Kim D.Y."/>
            <person name="Kim D.-U."/>
        </authorList>
    </citation>
    <scope>NUCLEOTIDE SEQUENCE [LARGE SCALE GENOMIC DNA]</scope>
    <source>
        <strain evidence="11 12">ID0723</strain>
    </source>
</reference>
<comment type="subcellular location">
    <subcellularLocation>
        <location evidence="1 9">Cell inner membrane</location>
        <topology evidence="1 9">Single-pass membrane protein</topology>
    </subcellularLocation>
</comment>
<evidence type="ECO:0000256" key="9">
    <source>
        <dbReference type="RuleBase" id="RU368030"/>
    </source>
</evidence>
<evidence type="ECO:0000256" key="7">
    <source>
        <dbReference type="ARBA" id="ARBA00022989"/>
    </source>
</evidence>
<dbReference type="Gene3D" id="3.30.1300.30">
    <property type="entry name" value="GSPII I/J protein-like"/>
    <property type="match status" value="1"/>
</dbReference>
<gene>
    <name evidence="11" type="primary">gspI</name>
    <name evidence="11" type="ORF">HQN59_07570</name>
</gene>